<comment type="caution">
    <text evidence="1">The sequence shown here is derived from an EMBL/GenBank/DDBJ whole genome shotgun (WGS) entry which is preliminary data.</text>
</comment>
<evidence type="ECO:0008006" key="3">
    <source>
        <dbReference type="Google" id="ProtNLM"/>
    </source>
</evidence>
<reference evidence="2" key="1">
    <citation type="journal article" date="2019" name="Int. J. Syst. Evol. Microbiol.">
        <title>The Global Catalogue of Microorganisms (GCM) 10K type strain sequencing project: providing services to taxonomists for standard genome sequencing and annotation.</title>
        <authorList>
            <consortium name="The Broad Institute Genomics Platform"/>
            <consortium name="The Broad Institute Genome Sequencing Center for Infectious Disease"/>
            <person name="Wu L."/>
            <person name="Ma J."/>
        </authorList>
    </citation>
    <scope>NUCLEOTIDE SEQUENCE [LARGE SCALE GENOMIC DNA]</scope>
    <source>
        <strain evidence="2">CGMCC 1.19029</strain>
    </source>
</reference>
<proteinExistence type="predicted"/>
<protein>
    <recommendedName>
        <fullName evidence="3">Lipoprotein</fullName>
    </recommendedName>
</protein>
<dbReference type="EMBL" id="JBHSDY010000011">
    <property type="protein sequence ID" value="MFC4299792.1"/>
    <property type="molecule type" value="Genomic_DNA"/>
</dbReference>
<name>A0ABV8S3Q9_9BURK</name>
<evidence type="ECO:0000313" key="2">
    <source>
        <dbReference type="Proteomes" id="UP001595756"/>
    </source>
</evidence>
<accession>A0ABV8S3Q9</accession>
<dbReference type="Proteomes" id="UP001595756">
    <property type="component" value="Unassembled WGS sequence"/>
</dbReference>
<sequence>MRAWQIVSKSGGYMTHKNNDRDGWTRPAGLAVSGVALALLGGCATHVANLPAGMNPQPAAHQMQMPEGAIVSIQFPLVAAPAALAQLNEEYACRYNDFLNHPFSSCGNSSFTNRYVPLLAEHSTYYAAELKTILGRYMDIDRVRLEPFVLDYAQGRFINRPVLEAPGVSTLIIELYELPSAMTETVGSGYTPTFNIRTAASQSPETCGNLVMVAGHHPFYKPQADDCRDLTVRDAPAFAPLHYYSAKTAPLTDYPKHKKALQAGFVTTSESVWEKNQDKYLKLSTEEGFMATSDTIQNDTSDWIARMAVHALEQIDLPAVYRQSLAGYVRRYDPALAERAANQAPQPNDARNLAIIEKLLGAENDWLLAQDDALQQSILNGNYGRSFRQSRRLLADGYAKAQGLGWMQVGAVLAGGFSSGLFGGATAYNPMALSSHVINTEALFAQRSESLSQALLQELVPGAELRAKAIDVTIEGMKTSISGESQDDIHRQLQAIYKKLRK</sequence>
<keyword evidence="2" id="KW-1185">Reference proteome</keyword>
<evidence type="ECO:0000313" key="1">
    <source>
        <dbReference type="EMBL" id="MFC4299792.1"/>
    </source>
</evidence>
<dbReference type="RefSeq" id="WP_376814324.1">
    <property type="nucleotide sequence ID" value="NZ_JBHSDY010000011.1"/>
</dbReference>
<organism evidence="1 2">
    <name type="scientific">Castellaniella hirudinis</name>
    <dbReference type="NCBI Taxonomy" id="1144617"/>
    <lineage>
        <taxon>Bacteria</taxon>
        <taxon>Pseudomonadati</taxon>
        <taxon>Pseudomonadota</taxon>
        <taxon>Betaproteobacteria</taxon>
        <taxon>Burkholderiales</taxon>
        <taxon>Alcaligenaceae</taxon>
        <taxon>Castellaniella</taxon>
    </lineage>
</organism>
<gene>
    <name evidence="1" type="ORF">ACFO0J_17255</name>
</gene>